<dbReference type="InterPro" id="IPR036771">
    <property type="entry name" value="ATPsynth_dsu/esu_N"/>
</dbReference>
<proteinExistence type="inferred from homology"/>
<sequence length="158" mass="16745">MMRLRVMTPVAQVLDAPEVAAIRAADASGAFGILPGHADFVTLLETGALSWRDRAGRESHVAVRGGVLRVRGGAPVEVAARDARCGDDLAALAREVLAEYSRRDAEETRARAEAARLHVAAARRLREVLEARRRPAPVPATPAFGPGAAPDGREDDAP</sequence>
<comment type="subcellular location">
    <subcellularLocation>
        <location evidence="10">Cell membrane</location>
        <topology evidence="10">Peripheral membrane protein</topology>
    </subcellularLocation>
    <subcellularLocation>
        <location evidence="2">Endomembrane system</location>
        <topology evidence="2">Peripheral membrane protein</topology>
    </subcellularLocation>
</comment>
<dbReference type="GO" id="GO:0045259">
    <property type="term" value="C:proton-transporting ATP synthase complex"/>
    <property type="evidence" value="ECO:0007669"/>
    <property type="project" value="UniProtKB-KW"/>
</dbReference>
<evidence type="ECO:0000259" key="12">
    <source>
        <dbReference type="Pfam" id="PF02823"/>
    </source>
</evidence>
<keyword evidence="10" id="KW-1003">Cell membrane</keyword>
<evidence type="ECO:0000256" key="4">
    <source>
        <dbReference type="ARBA" id="ARBA00022448"/>
    </source>
</evidence>
<keyword evidence="8 10" id="KW-0139">CF(1)</keyword>
<dbReference type="GO" id="GO:0046933">
    <property type="term" value="F:proton-transporting ATP synthase activity, rotational mechanism"/>
    <property type="evidence" value="ECO:0007669"/>
    <property type="project" value="UniProtKB-UniRule"/>
</dbReference>
<dbReference type="HAMAP" id="MF_00530">
    <property type="entry name" value="ATP_synth_epsil_bac"/>
    <property type="match status" value="1"/>
</dbReference>
<organism evidence="13 14">
    <name type="scientific">Oceanicella actignis</name>
    <dbReference type="NCBI Taxonomy" id="1189325"/>
    <lineage>
        <taxon>Bacteria</taxon>
        <taxon>Pseudomonadati</taxon>
        <taxon>Pseudomonadota</taxon>
        <taxon>Alphaproteobacteria</taxon>
        <taxon>Rhodobacterales</taxon>
        <taxon>Paracoccaceae</taxon>
        <taxon>Oceanicella</taxon>
    </lineage>
</organism>
<dbReference type="PANTHER" id="PTHR13822:SF10">
    <property type="entry name" value="ATP SYNTHASE EPSILON CHAIN, CHLOROPLASTIC"/>
    <property type="match status" value="1"/>
</dbReference>
<keyword evidence="7 10" id="KW-0472">Membrane</keyword>
<comment type="similarity">
    <text evidence="3 10">Belongs to the ATPase epsilon chain family.</text>
</comment>
<evidence type="ECO:0000256" key="5">
    <source>
        <dbReference type="ARBA" id="ARBA00022781"/>
    </source>
</evidence>
<feature type="compositionally biased region" description="Low complexity" evidence="11">
    <location>
        <begin position="141"/>
        <end position="150"/>
    </location>
</feature>
<comment type="subunit">
    <text evidence="10">F-type ATPases have 2 components, CF(1) - the catalytic core - and CF(0) - the membrane proton channel. CF(1) has five subunits: alpha(3), beta(3), gamma(1), delta(1), epsilon(1). CF(0) has three main subunits: a, b and c.</text>
</comment>
<feature type="domain" description="ATP synthase F1 complex delta/epsilon subunit N-terminal" evidence="12">
    <location>
        <begin position="2"/>
        <end position="83"/>
    </location>
</feature>
<name>A0A1M7S9H8_9RHOB</name>
<keyword evidence="6 10" id="KW-0406">Ion transport</keyword>
<feature type="region of interest" description="Disordered" evidence="11">
    <location>
        <begin position="131"/>
        <end position="158"/>
    </location>
</feature>
<keyword evidence="14" id="KW-1185">Reference proteome</keyword>
<evidence type="ECO:0000256" key="8">
    <source>
        <dbReference type="ARBA" id="ARBA00023196"/>
    </source>
</evidence>
<dbReference type="Proteomes" id="UP000184066">
    <property type="component" value="Unassembled WGS sequence"/>
</dbReference>
<comment type="function">
    <text evidence="1 10">Produces ATP from ADP in the presence of a proton gradient across the membrane.</text>
</comment>
<keyword evidence="4 10" id="KW-0813">Transport</keyword>
<protein>
    <recommendedName>
        <fullName evidence="10">ATP synthase epsilon chain</fullName>
    </recommendedName>
    <alternativeName>
        <fullName evidence="10">ATP synthase F1 sector epsilon subunit</fullName>
    </alternativeName>
    <alternativeName>
        <fullName evidence="10">F-ATPase epsilon subunit</fullName>
    </alternativeName>
</protein>
<evidence type="ECO:0000256" key="11">
    <source>
        <dbReference type="SAM" id="MobiDB-lite"/>
    </source>
</evidence>
<dbReference type="AlphaFoldDB" id="A0A1M7S9H8"/>
<dbReference type="SUPFAM" id="SSF51344">
    <property type="entry name" value="Epsilon subunit of F1F0-ATP synthase N-terminal domain"/>
    <property type="match status" value="1"/>
</dbReference>
<reference evidence="13 14" key="1">
    <citation type="submission" date="2016-12" db="EMBL/GenBank/DDBJ databases">
        <authorList>
            <person name="Song W.-J."/>
            <person name="Kurnit D.M."/>
        </authorList>
    </citation>
    <scope>NUCLEOTIDE SEQUENCE [LARGE SCALE GENOMIC DNA]</scope>
    <source>
        <strain evidence="13 14">CGMCC 1.10808</strain>
    </source>
</reference>
<evidence type="ECO:0000256" key="1">
    <source>
        <dbReference type="ARBA" id="ARBA00003543"/>
    </source>
</evidence>
<evidence type="ECO:0000256" key="2">
    <source>
        <dbReference type="ARBA" id="ARBA00004184"/>
    </source>
</evidence>
<dbReference type="PANTHER" id="PTHR13822">
    <property type="entry name" value="ATP SYNTHASE DELTA/EPSILON CHAIN"/>
    <property type="match status" value="1"/>
</dbReference>
<evidence type="ECO:0000313" key="13">
    <source>
        <dbReference type="EMBL" id="SHN55045.1"/>
    </source>
</evidence>
<evidence type="ECO:0000256" key="9">
    <source>
        <dbReference type="ARBA" id="ARBA00023310"/>
    </source>
</evidence>
<evidence type="ECO:0000256" key="10">
    <source>
        <dbReference type="HAMAP-Rule" id="MF_00530"/>
    </source>
</evidence>
<evidence type="ECO:0000313" key="14">
    <source>
        <dbReference type="Proteomes" id="UP000184066"/>
    </source>
</evidence>
<dbReference type="GO" id="GO:0005524">
    <property type="term" value="F:ATP binding"/>
    <property type="evidence" value="ECO:0007669"/>
    <property type="project" value="UniProtKB-UniRule"/>
</dbReference>
<dbReference type="Pfam" id="PF02823">
    <property type="entry name" value="ATP-synt_DE_N"/>
    <property type="match status" value="1"/>
</dbReference>
<dbReference type="NCBIfam" id="TIGR03166">
    <property type="entry name" value="alt_F1F0_F1_eps"/>
    <property type="match status" value="1"/>
</dbReference>
<dbReference type="CDD" id="cd12152">
    <property type="entry name" value="F1-ATPase_delta"/>
    <property type="match status" value="1"/>
</dbReference>
<evidence type="ECO:0000256" key="7">
    <source>
        <dbReference type="ARBA" id="ARBA00023136"/>
    </source>
</evidence>
<dbReference type="InterPro" id="IPR001469">
    <property type="entry name" value="ATP_synth_F1_dsu/esu"/>
</dbReference>
<dbReference type="STRING" id="1189325.SAMN04488119_103429"/>
<dbReference type="Gene3D" id="2.60.15.10">
    <property type="entry name" value="F0F1 ATP synthase delta/epsilon subunit, N-terminal"/>
    <property type="match status" value="1"/>
</dbReference>
<dbReference type="GO" id="GO:0005886">
    <property type="term" value="C:plasma membrane"/>
    <property type="evidence" value="ECO:0007669"/>
    <property type="project" value="UniProtKB-SubCell"/>
</dbReference>
<dbReference type="InterPro" id="IPR024037">
    <property type="entry name" value="Alt_ATP_synth_F1_esu"/>
</dbReference>
<evidence type="ECO:0000256" key="3">
    <source>
        <dbReference type="ARBA" id="ARBA00005712"/>
    </source>
</evidence>
<dbReference type="InterPro" id="IPR020546">
    <property type="entry name" value="ATP_synth_F1_dsu/esu_N"/>
</dbReference>
<evidence type="ECO:0000256" key="6">
    <source>
        <dbReference type="ARBA" id="ARBA00023065"/>
    </source>
</evidence>
<dbReference type="GO" id="GO:0012505">
    <property type="term" value="C:endomembrane system"/>
    <property type="evidence" value="ECO:0007669"/>
    <property type="project" value="UniProtKB-SubCell"/>
</dbReference>
<keyword evidence="5 10" id="KW-0375">Hydrogen ion transport</keyword>
<gene>
    <name evidence="10" type="primary">atpC</name>
    <name evidence="13" type="ORF">SAMN05216200_10279</name>
</gene>
<keyword evidence="9 10" id="KW-0066">ATP synthesis</keyword>
<dbReference type="RefSeq" id="WP_218139761.1">
    <property type="nucleotide sequence ID" value="NZ_FOHL01000003.1"/>
</dbReference>
<dbReference type="EMBL" id="FRDL01000002">
    <property type="protein sequence ID" value="SHN55045.1"/>
    <property type="molecule type" value="Genomic_DNA"/>
</dbReference>
<accession>A0A1M7S9H8</accession>